<dbReference type="AlphaFoldDB" id="A0A3G6J7W7"/>
<dbReference type="RefSeq" id="WP_123929024.1">
    <property type="nucleotide sequence ID" value="NZ_CP033896.1"/>
</dbReference>
<feature type="compositionally biased region" description="Low complexity" evidence="1">
    <location>
        <begin position="72"/>
        <end position="106"/>
    </location>
</feature>
<feature type="compositionally biased region" description="Polar residues" evidence="1">
    <location>
        <begin position="33"/>
        <end position="49"/>
    </location>
</feature>
<feature type="compositionally biased region" description="Polar residues" evidence="1">
    <location>
        <begin position="129"/>
        <end position="139"/>
    </location>
</feature>
<feature type="signal peptide" evidence="2">
    <location>
        <begin position="1"/>
        <end position="28"/>
    </location>
</feature>
<evidence type="ECO:0000256" key="2">
    <source>
        <dbReference type="SAM" id="SignalP"/>
    </source>
</evidence>
<dbReference type="KEGG" id="ccho:CCHOA_08485"/>
<organism evidence="3 4">
    <name type="scientific">Corynebacterium choanae</name>
    <dbReference type="NCBI Taxonomy" id="1862358"/>
    <lineage>
        <taxon>Bacteria</taxon>
        <taxon>Bacillati</taxon>
        <taxon>Actinomycetota</taxon>
        <taxon>Actinomycetes</taxon>
        <taxon>Mycobacteriales</taxon>
        <taxon>Corynebacteriaceae</taxon>
        <taxon>Corynebacterium</taxon>
    </lineage>
</organism>
<evidence type="ECO:0000313" key="4">
    <source>
        <dbReference type="Proteomes" id="UP000269019"/>
    </source>
</evidence>
<feature type="region of interest" description="Disordered" evidence="1">
    <location>
        <begin position="30"/>
        <end position="143"/>
    </location>
</feature>
<name>A0A3G6J7W7_9CORY</name>
<dbReference type="EMBL" id="CP033896">
    <property type="protein sequence ID" value="AZA14086.1"/>
    <property type="molecule type" value="Genomic_DNA"/>
</dbReference>
<sequence precursor="true">MRITSACASTIIAASLCAGLVQIPTAQAAEAPASQTDTAATASPATNADTGAKPADPTAGDETAAGDDKAPAAEQATDTATEADDTAAAGETDAADAAETTPDTEPVTNPSPEDDQATPAEDAATTTAKQPENDTSAPTYTPGDFIRDYRPVNLVGDWYRAWKSYKLRENVRSAYRFGPTSRSEVRACWQRVIDNQSDYLVKIGNTWEWQNGSLEPCPRHEITFLDFLKASLISLLTAISSPLREYGLSAPIDVIGEPLSTTSSKQSGIR</sequence>
<feature type="compositionally biased region" description="Low complexity" evidence="1">
    <location>
        <begin position="117"/>
        <end position="128"/>
    </location>
</feature>
<reference evidence="3 4" key="1">
    <citation type="submission" date="2018-11" db="EMBL/GenBank/DDBJ databases">
        <authorList>
            <person name="Kleinhagauer T."/>
            <person name="Glaeser S.P."/>
            <person name="Spergser J."/>
            <person name="Ruckert C."/>
            <person name="Kaempfer P."/>
            <person name="Busse H.-J."/>
        </authorList>
    </citation>
    <scope>NUCLEOTIDE SEQUENCE [LARGE SCALE GENOMIC DNA]</scope>
    <source>
        <strain evidence="3 4">200CH</strain>
    </source>
</reference>
<protein>
    <submittedName>
        <fullName evidence="3">Uncharacterized protein</fullName>
    </submittedName>
</protein>
<accession>A0A3G6J7W7</accession>
<evidence type="ECO:0000313" key="3">
    <source>
        <dbReference type="EMBL" id="AZA14086.1"/>
    </source>
</evidence>
<keyword evidence="4" id="KW-1185">Reference proteome</keyword>
<evidence type="ECO:0000256" key="1">
    <source>
        <dbReference type="SAM" id="MobiDB-lite"/>
    </source>
</evidence>
<proteinExistence type="predicted"/>
<feature type="chain" id="PRO_5018044795" evidence="2">
    <location>
        <begin position="29"/>
        <end position="270"/>
    </location>
</feature>
<keyword evidence="2" id="KW-0732">Signal</keyword>
<gene>
    <name evidence="3" type="ORF">CCHOA_08485</name>
</gene>
<dbReference type="Proteomes" id="UP000269019">
    <property type="component" value="Chromosome"/>
</dbReference>